<dbReference type="Proteomes" id="UP000548476">
    <property type="component" value="Unassembled WGS sequence"/>
</dbReference>
<evidence type="ECO:0000256" key="1">
    <source>
        <dbReference type="ARBA" id="ARBA00008984"/>
    </source>
</evidence>
<gene>
    <name evidence="3" type="ORF">HNR73_002643</name>
</gene>
<dbReference type="PANTHER" id="PTHR33279">
    <property type="entry name" value="SULFUR CARRIER PROTEIN YEDF-RELATED"/>
    <property type="match status" value="1"/>
</dbReference>
<dbReference type="InterPro" id="IPR036868">
    <property type="entry name" value="TusA-like_sf"/>
</dbReference>
<protein>
    <submittedName>
        <fullName evidence="3">tRNA 2-thiouridine synthesizing protein A</fullName>
        <ecNumber evidence="3">2.8.1.-</ecNumber>
    </submittedName>
</protein>
<reference evidence="3 4" key="1">
    <citation type="submission" date="2020-08" db="EMBL/GenBank/DDBJ databases">
        <title>Genomic Encyclopedia of Type Strains, Phase IV (KMG-IV): sequencing the most valuable type-strain genomes for metagenomic binning, comparative biology and taxonomic classification.</title>
        <authorList>
            <person name="Goeker M."/>
        </authorList>
    </citation>
    <scope>NUCLEOTIDE SEQUENCE [LARGE SCALE GENOMIC DNA]</scope>
    <source>
        <strain evidence="3 4">YIM 65646</strain>
    </source>
</reference>
<dbReference type="Gene3D" id="3.30.110.40">
    <property type="entry name" value="TusA-like domain"/>
    <property type="match status" value="1"/>
</dbReference>
<proteinExistence type="inferred from homology"/>
<dbReference type="GO" id="GO:0016740">
    <property type="term" value="F:transferase activity"/>
    <property type="evidence" value="ECO:0007669"/>
    <property type="project" value="UniProtKB-KW"/>
</dbReference>
<keyword evidence="3" id="KW-0808">Transferase</keyword>
<feature type="domain" description="UPF0033" evidence="2">
    <location>
        <begin position="4"/>
        <end position="28"/>
    </location>
</feature>
<keyword evidence="4" id="KW-1185">Reference proteome</keyword>
<accession>A0A841FQF2</accession>
<evidence type="ECO:0000259" key="2">
    <source>
        <dbReference type="PROSITE" id="PS01148"/>
    </source>
</evidence>
<dbReference type="RefSeq" id="WP_184787654.1">
    <property type="nucleotide sequence ID" value="NZ_BONT01000067.1"/>
</dbReference>
<organism evidence="3 4">
    <name type="scientific">Phytomonospora endophytica</name>
    <dbReference type="NCBI Taxonomy" id="714109"/>
    <lineage>
        <taxon>Bacteria</taxon>
        <taxon>Bacillati</taxon>
        <taxon>Actinomycetota</taxon>
        <taxon>Actinomycetes</taxon>
        <taxon>Micromonosporales</taxon>
        <taxon>Micromonosporaceae</taxon>
        <taxon>Phytomonospora</taxon>
    </lineage>
</organism>
<dbReference type="EMBL" id="JACHGT010000005">
    <property type="protein sequence ID" value="MBB6034789.1"/>
    <property type="molecule type" value="Genomic_DNA"/>
</dbReference>
<dbReference type="PANTHER" id="PTHR33279:SF2">
    <property type="entry name" value="SULFUR CARRIER PROTEIN TUSA"/>
    <property type="match status" value="1"/>
</dbReference>
<name>A0A841FQF2_9ACTN</name>
<dbReference type="AlphaFoldDB" id="A0A841FQF2"/>
<dbReference type="EC" id="2.8.1.-" evidence="3"/>
<dbReference type="Pfam" id="PF01206">
    <property type="entry name" value="TusA"/>
    <property type="match status" value="1"/>
</dbReference>
<dbReference type="PROSITE" id="PS01148">
    <property type="entry name" value="UPF0033"/>
    <property type="match status" value="1"/>
</dbReference>
<dbReference type="InterPro" id="IPR001455">
    <property type="entry name" value="TusA-like"/>
</dbReference>
<comment type="caution">
    <text evidence="3">The sequence shown here is derived from an EMBL/GenBank/DDBJ whole genome shotgun (WGS) entry which is preliminary data.</text>
</comment>
<dbReference type="CDD" id="cd00291">
    <property type="entry name" value="SirA_YedF_YeeD"/>
    <property type="match status" value="1"/>
</dbReference>
<sequence>MDTLDCRGKRCPLPVIDLAKHSGHAAPGTVVRVLADDPAAALDIPAWCRMRGKEYLGESLVDGVAAYDVRL</sequence>
<evidence type="ECO:0000313" key="4">
    <source>
        <dbReference type="Proteomes" id="UP000548476"/>
    </source>
</evidence>
<evidence type="ECO:0000313" key="3">
    <source>
        <dbReference type="EMBL" id="MBB6034789.1"/>
    </source>
</evidence>
<comment type="similarity">
    <text evidence="1">Belongs to the sulfur carrier protein TusA family.</text>
</comment>
<dbReference type="SUPFAM" id="SSF64307">
    <property type="entry name" value="SirA-like"/>
    <property type="match status" value="1"/>
</dbReference>